<dbReference type="RefSeq" id="XP_022301130.1">
    <property type="nucleotide sequence ID" value="XM_022445422.1"/>
</dbReference>
<dbReference type="PANTHER" id="PTHR24327">
    <property type="entry name" value="HOMEOBOX PROTEIN"/>
    <property type="match status" value="1"/>
</dbReference>
<dbReference type="KEGG" id="cvn:111109342"/>
<evidence type="ECO:0000259" key="7">
    <source>
        <dbReference type="PROSITE" id="PS50071"/>
    </source>
</evidence>
<dbReference type="InterPro" id="IPR001356">
    <property type="entry name" value="HD"/>
</dbReference>
<dbReference type="PROSITE" id="PS50071">
    <property type="entry name" value="HOMEOBOX_2"/>
    <property type="match status" value="1"/>
</dbReference>
<feature type="DNA-binding region" description="Homeobox" evidence="4">
    <location>
        <begin position="11"/>
        <end position="70"/>
    </location>
</feature>
<protein>
    <submittedName>
        <fullName evidence="9">Homeobox protein DLX-3-like</fullName>
    </submittedName>
</protein>
<dbReference type="PROSITE" id="PS00027">
    <property type="entry name" value="HOMEOBOX_1"/>
    <property type="match status" value="1"/>
</dbReference>
<keyword evidence="1 4" id="KW-0238">DNA-binding</keyword>
<keyword evidence="3 4" id="KW-0539">Nucleus</keyword>
<dbReference type="GeneID" id="111109342"/>
<dbReference type="Gene3D" id="1.10.10.60">
    <property type="entry name" value="Homeodomain-like"/>
    <property type="match status" value="1"/>
</dbReference>
<dbReference type="CDD" id="cd00086">
    <property type="entry name" value="homeodomain"/>
    <property type="match status" value="1"/>
</dbReference>
<comment type="subcellular location">
    <subcellularLocation>
        <location evidence="4 5">Nucleus</location>
    </subcellularLocation>
</comment>
<dbReference type="InterPro" id="IPR050460">
    <property type="entry name" value="Distal-less_Homeobox_TF"/>
</dbReference>
<evidence type="ECO:0000313" key="9">
    <source>
        <dbReference type="RefSeq" id="XP_022301130.1"/>
    </source>
</evidence>
<organism evidence="8 9">
    <name type="scientific">Crassostrea virginica</name>
    <name type="common">Eastern oyster</name>
    <dbReference type="NCBI Taxonomy" id="6565"/>
    <lineage>
        <taxon>Eukaryota</taxon>
        <taxon>Metazoa</taxon>
        <taxon>Spiralia</taxon>
        <taxon>Lophotrochozoa</taxon>
        <taxon>Mollusca</taxon>
        <taxon>Bivalvia</taxon>
        <taxon>Autobranchia</taxon>
        <taxon>Pteriomorphia</taxon>
        <taxon>Ostreida</taxon>
        <taxon>Ostreoidea</taxon>
        <taxon>Ostreidae</taxon>
        <taxon>Crassostrea</taxon>
    </lineage>
</organism>
<keyword evidence="2 4" id="KW-0371">Homeobox</keyword>
<dbReference type="GO" id="GO:0005634">
    <property type="term" value="C:nucleus"/>
    <property type="evidence" value="ECO:0007669"/>
    <property type="project" value="UniProtKB-SubCell"/>
</dbReference>
<dbReference type="InterPro" id="IPR017970">
    <property type="entry name" value="Homeobox_CS"/>
</dbReference>
<dbReference type="PANTHER" id="PTHR24327:SF41">
    <property type="entry name" value="BRAIN-SPECIFIC HOMEOBOX PROTEIN"/>
    <property type="match status" value="1"/>
</dbReference>
<dbReference type="Proteomes" id="UP000694844">
    <property type="component" value="Chromosome 8"/>
</dbReference>
<feature type="region of interest" description="Disordered" evidence="6">
    <location>
        <begin position="1"/>
        <end position="21"/>
    </location>
</feature>
<dbReference type="GO" id="GO:0000981">
    <property type="term" value="F:DNA-binding transcription factor activity, RNA polymerase II-specific"/>
    <property type="evidence" value="ECO:0007669"/>
    <property type="project" value="InterPro"/>
</dbReference>
<feature type="domain" description="Homeobox" evidence="7">
    <location>
        <begin position="9"/>
        <end position="69"/>
    </location>
</feature>
<evidence type="ECO:0000256" key="1">
    <source>
        <dbReference type="ARBA" id="ARBA00023125"/>
    </source>
</evidence>
<sequence>MPESDLCKKAGTKPRTKYSPEQLSLLEGAFRESQYPDTDTLEDLADTLGVCTDKVSVWFQNRRSKFKRQSKDSHVAWMRKQLYDTDMRSSCQHSPPDAKQHVLSPPEQHTVPDNTGSPPNSNLHYMPYARPDTNAFIQGHPRRADSRNPASYQLPFPACYGAMSASSGFWDQMDVHQRSRILNHLMADQMDQHQPFSRPSCQYIDRQSHNAPQFPTSHGIPSLAVPNGFGF</sequence>
<dbReference type="Pfam" id="PF00046">
    <property type="entry name" value="Homeodomain"/>
    <property type="match status" value="1"/>
</dbReference>
<gene>
    <name evidence="9" type="primary">LOC111109342</name>
</gene>
<evidence type="ECO:0000256" key="2">
    <source>
        <dbReference type="ARBA" id="ARBA00023155"/>
    </source>
</evidence>
<dbReference type="SMART" id="SM00389">
    <property type="entry name" value="HOX"/>
    <property type="match status" value="1"/>
</dbReference>
<reference evidence="9" key="1">
    <citation type="submission" date="2025-08" db="UniProtKB">
        <authorList>
            <consortium name="RefSeq"/>
        </authorList>
    </citation>
    <scope>IDENTIFICATION</scope>
    <source>
        <tissue evidence="9">Whole sample</tissue>
    </source>
</reference>
<dbReference type="OrthoDB" id="6159439at2759"/>
<dbReference type="InterPro" id="IPR009057">
    <property type="entry name" value="Homeodomain-like_sf"/>
</dbReference>
<dbReference type="GO" id="GO:0000978">
    <property type="term" value="F:RNA polymerase II cis-regulatory region sequence-specific DNA binding"/>
    <property type="evidence" value="ECO:0007669"/>
    <property type="project" value="TreeGrafter"/>
</dbReference>
<evidence type="ECO:0000256" key="3">
    <source>
        <dbReference type="ARBA" id="ARBA00023242"/>
    </source>
</evidence>
<proteinExistence type="predicted"/>
<evidence type="ECO:0000313" key="8">
    <source>
        <dbReference type="Proteomes" id="UP000694844"/>
    </source>
</evidence>
<keyword evidence="8" id="KW-1185">Reference proteome</keyword>
<evidence type="ECO:0000256" key="6">
    <source>
        <dbReference type="SAM" id="MobiDB-lite"/>
    </source>
</evidence>
<name>A0A8B8BCI9_CRAVI</name>
<feature type="region of interest" description="Disordered" evidence="6">
    <location>
        <begin position="87"/>
        <end position="118"/>
    </location>
</feature>
<accession>A0A8B8BCI9</accession>
<evidence type="ECO:0000256" key="5">
    <source>
        <dbReference type="RuleBase" id="RU000682"/>
    </source>
</evidence>
<dbReference type="AlphaFoldDB" id="A0A8B8BCI9"/>
<dbReference type="SUPFAM" id="SSF46689">
    <property type="entry name" value="Homeodomain-like"/>
    <property type="match status" value="1"/>
</dbReference>
<evidence type="ECO:0000256" key="4">
    <source>
        <dbReference type="PROSITE-ProRule" id="PRU00108"/>
    </source>
</evidence>